<evidence type="ECO:0000256" key="4">
    <source>
        <dbReference type="ARBA" id="ARBA00022272"/>
    </source>
</evidence>
<evidence type="ECO:0000313" key="11">
    <source>
        <dbReference type="EMBL" id="CUO93518.1"/>
    </source>
</evidence>
<sequence>MEEQTRIKICGLTRLEDIDAVNELKPEYVGFVFAKSRRQITKEHAVTLRRYLDPEIQAVGVFVNELPAIVAGYLEEGVIDLAQLHGNESEEYIHSLRFRTGGELIKAFSIKTREDVEKAKKSSADYILLDHGKGGTGESFDWSLIRNMDRPYFLAGGLNAENVEQAILQTHPFAVDISSGVETDGVKDPKKITECIRRIRHV</sequence>
<dbReference type="UniPathway" id="UPA00035">
    <property type="reaction ID" value="UER00042"/>
</dbReference>
<keyword evidence="5 9" id="KW-0028">Amino-acid biosynthesis</keyword>
<dbReference type="Gene3D" id="3.20.20.70">
    <property type="entry name" value="Aldolase class I"/>
    <property type="match status" value="1"/>
</dbReference>
<dbReference type="AlphaFoldDB" id="A0A174J7A6"/>
<keyword evidence="7 9" id="KW-0057">Aromatic amino acid biosynthesis</keyword>
<dbReference type="InterPro" id="IPR044643">
    <property type="entry name" value="TrpF_fam"/>
</dbReference>
<dbReference type="GeneID" id="79855849"/>
<dbReference type="InterPro" id="IPR001240">
    <property type="entry name" value="PRAI_dom"/>
</dbReference>
<dbReference type="PANTHER" id="PTHR42894:SF1">
    <property type="entry name" value="N-(5'-PHOSPHORIBOSYL)ANTHRANILATE ISOMERASE"/>
    <property type="match status" value="1"/>
</dbReference>
<evidence type="ECO:0000256" key="6">
    <source>
        <dbReference type="ARBA" id="ARBA00022822"/>
    </source>
</evidence>
<evidence type="ECO:0000256" key="1">
    <source>
        <dbReference type="ARBA" id="ARBA00001164"/>
    </source>
</evidence>
<comment type="pathway">
    <text evidence="2 9">Amino-acid biosynthesis; L-tryptophan biosynthesis; L-tryptophan from chorismate: step 3/5.</text>
</comment>
<protein>
    <recommendedName>
        <fullName evidence="4 9">N-(5'-phosphoribosyl)anthranilate isomerase</fullName>
        <shortName evidence="9">PRAI</shortName>
        <ecNumber evidence="3 9">5.3.1.24</ecNumber>
    </recommendedName>
</protein>
<comment type="similarity">
    <text evidence="9">Belongs to the TrpF family.</text>
</comment>
<gene>
    <name evidence="9 11" type="primary">trpF</name>
    <name evidence="11" type="ORF">ERS852406_03200</name>
</gene>
<name>A0A174J7A6_9FIRM</name>
<dbReference type="GO" id="GO:0000162">
    <property type="term" value="P:L-tryptophan biosynthetic process"/>
    <property type="evidence" value="ECO:0007669"/>
    <property type="project" value="UniProtKB-UniRule"/>
</dbReference>
<keyword evidence="8 9" id="KW-0413">Isomerase</keyword>
<dbReference type="RefSeq" id="WP_055228636.1">
    <property type="nucleotide sequence ID" value="NZ_CABJFB010000008.1"/>
</dbReference>
<evidence type="ECO:0000256" key="5">
    <source>
        <dbReference type="ARBA" id="ARBA00022605"/>
    </source>
</evidence>
<evidence type="ECO:0000256" key="8">
    <source>
        <dbReference type="ARBA" id="ARBA00023235"/>
    </source>
</evidence>
<evidence type="ECO:0000313" key="12">
    <source>
        <dbReference type="Proteomes" id="UP000095706"/>
    </source>
</evidence>
<reference evidence="11 12" key="1">
    <citation type="submission" date="2015-09" db="EMBL/GenBank/DDBJ databases">
        <authorList>
            <consortium name="Pathogen Informatics"/>
        </authorList>
    </citation>
    <scope>NUCLEOTIDE SEQUENCE [LARGE SCALE GENOMIC DNA]</scope>
    <source>
        <strain evidence="11 12">2789STDY5608849</strain>
    </source>
</reference>
<dbReference type="Proteomes" id="UP000095706">
    <property type="component" value="Unassembled WGS sequence"/>
</dbReference>
<evidence type="ECO:0000256" key="7">
    <source>
        <dbReference type="ARBA" id="ARBA00023141"/>
    </source>
</evidence>
<dbReference type="InterPro" id="IPR013785">
    <property type="entry name" value="Aldolase_TIM"/>
</dbReference>
<dbReference type="GO" id="GO:0004640">
    <property type="term" value="F:phosphoribosylanthranilate isomerase activity"/>
    <property type="evidence" value="ECO:0007669"/>
    <property type="project" value="UniProtKB-UniRule"/>
</dbReference>
<keyword evidence="6 9" id="KW-0822">Tryptophan biosynthesis</keyword>
<dbReference type="EMBL" id="CYYV01000021">
    <property type="protein sequence ID" value="CUO93518.1"/>
    <property type="molecule type" value="Genomic_DNA"/>
</dbReference>
<dbReference type="CDD" id="cd00405">
    <property type="entry name" value="PRAI"/>
    <property type="match status" value="1"/>
</dbReference>
<evidence type="ECO:0000256" key="9">
    <source>
        <dbReference type="HAMAP-Rule" id="MF_00135"/>
    </source>
</evidence>
<dbReference type="PANTHER" id="PTHR42894">
    <property type="entry name" value="N-(5'-PHOSPHORIBOSYL)ANTHRANILATE ISOMERASE"/>
    <property type="match status" value="1"/>
</dbReference>
<evidence type="ECO:0000256" key="2">
    <source>
        <dbReference type="ARBA" id="ARBA00004664"/>
    </source>
</evidence>
<evidence type="ECO:0000259" key="10">
    <source>
        <dbReference type="Pfam" id="PF00697"/>
    </source>
</evidence>
<dbReference type="InterPro" id="IPR011060">
    <property type="entry name" value="RibuloseP-bd_barrel"/>
</dbReference>
<proteinExistence type="inferred from homology"/>
<dbReference type="EC" id="5.3.1.24" evidence="3 9"/>
<feature type="domain" description="N-(5'phosphoribosyl) anthranilate isomerase (PRAI)" evidence="10">
    <location>
        <begin position="7"/>
        <end position="196"/>
    </location>
</feature>
<dbReference type="SUPFAM" id="SSF51366">
    <property type="entry name" value="Ribulose-phoshate binding barrel"/>
    <property type="match status" value="1"/>
</dbReference>
<evidence type="ECO:0000256" key="3">
    <source>
        <dbReference type="ARBA" id="ARBA00012572"/>
    </source>
</evidence>
<dbReference type="HAMAP" id="MF_00135">
    <property type="entry name" value="PRAI"/>
    <property type="match status" value="1"/>
</dbReference>
<accession>A0A174J7A6</accession>
<organism evidence="11 12">
    <name type="scientific">Fusicatenibacter saccharivorans</name>
    <dbReference type="NCBI Taxonomy" id="1150298"/>
    <lineage>
        <taxon>Bacteria</taxon>
        <taxon>Bacillati</taxon>
        <taxon>Bacillota</taxon>
        <taxon>Clostridia</taxon>
        <taxon>Lachnospirales</taxon>
        <taxon>Lachnospiraceae</taxon>
        <taxon>Fusicatenibacter</taxon>
    </lineage>
</organism>
<dbReference type="Pfam" id="PF00697">
    <property type="entry name" value="PRAI"/>
    <property type="match status" value="1"/>
</dbReference>
<comment type="catalytic activity">
    <reaction evidence="1 9">
        <text>N-(5-phospho-beta-D-ribosyl)anthranilate = 1-(2-carboxyphenylamino)-1-deoxy-D-ribulose 5-phosphate</text>
        <dbReference type="Rhea" id="RHEA:21540"/>
        <dbReference type="ChEBI" id="CHEBI:18277"/>
        <dbReference type="ChEBI" id="CHEBI:58613"/>
        <dbReference type="EC" id="5.3.1.24"/>
    </reaction>
</comment>